<keyword evidence="2" id="KW-0806">Transcription termination</keyword>
<dbReference type="OrthoDB" id="637682at2759"/>
<dbReference type="STRING" id="63057.A0A2P5C403"/>
<evidence type="ECO:0000256" key="2">
    <source>
        <dbReference type="ARBA" id="ARBA00022472"/>
    </source>
</evidence>
<reference evidence="5" key="1">
    <citation type="submission" date="2016-06" db="EMBL/GenBank/DDBJ databases">
        <title>Parallel loss of symbiosis genes in relatives of nitrogen-fixing non-legume Parasponia.</title>
        <authorList>
            <person name="Van Velzen R."/>
            <person name="Holmer R."/>
            <person name="Bu F."/>
            <person name="Rutten L."/>
            <person name="Van Zeijl A."/>
            <person name="Liu W."/>
            <person name="Santuari L."/>
            <person name="Cao Q."/>
            <person name="Sharma T."/>
            <person name="Shen D."/>
            <person name="Roswanjaya Y."/>
            <person name="Wardhani T."/>
            <person name="Kalhor M.S."/>
            <person name="Jansen J."/>
            <person name="Van den Hoogen J."/>
            <person name="Gungor B."/>
            <person name="Hartog M."/>
            <person name="Hontelez J."/>
            <person name="Verver J."/>
            <person name="Yang W.-C."/>
            <person name="Schijlen E."/>
            <person name="Repin R."/>
            <person name="Schilthuizen M."/>
            <person name="Schranz E."/>
            <person name="Heidstra R."/>
            <person name="Miyata K."/>
            <person name="Fedorova E."/>
            <person name="Kohlen W."/>
            <person name="Bisseling T."/>
            <person name="Smit S."/>
            <person name="Geurts R."/>
        </authorList>
    </citation>
    <scope>NUCLEOTIDE SEQUENCE [LARGE SCALE GENOMIC DNA]</scope>
    <source>
        <strain evidence="5">cv. RG33-2</strain>
    </source>
</reference>
<proteinExistence type="inferred from homology"/>
<keyword evidence="3" id="KW-0809">Transit peptide</keyword>
<dbReference type="EMBL" id="JXTC01000417">
    <property type="protein sequence ID" value="PON55739.1"/>
    <property type="molecule type" value="Genomic_DNA"/>
</dbReference>
<evidence type="ECO:0000256" key="1">
    <source>
        <dbReference type="ARBA" id="ARBA00007692"/>
    </source>
</evidence>
<dbReference type="GO" id="GO:0006353">
    <property type="term" value="P:DNA-templated transcription termination"/>
    <property type="evidence" value="ECO:0007669"/>
    <property type="project" value="UniProtKB-KW"/>
</dbReference>
<dbReference type="SMART" id="SM00733">
    <property type="entry name" value="Mterf"/>
    <property type="match status" value="6"/>
</dbReference>
<protein>
    <submittedName>
        <fullName evidence="4">Mitochodrial transcription termination factor</fullName>
    </submittedName>
</protein>
<dbReference type="InterPro" id="IPR038538">
    <property type="entry name" value="MTERF_sf"/>
</dbReference>
<dbReference type="PANTHER" id="PTHR13068:SF173">
    <property type="entry name" value="EMB|CAB62602.1"/>
    <property type="match status" value="1"/>
</dbReference>
<comment type="caution">
    <text evidence="4">The sequence shown here is derived from an EMBL/GenBank/DDBJ whole genome shotgun (WGS) entry which is preliminary data.</text>
</comment>
<gene>
    <name evidence="4" type="ORF">TorRG33x02_298680</name>
</gene>
<evidence type="ECO:0000313" key="4">
    <source>
        <dbReference type="EMBL" id="PON55739.1"/>
    </source>
</evidence>
<dbReference type="FunFam" id="1.25.70.10:FF:000001">
    <property type="entry name" value="Mitochondrial transcription termination factor-like"/>
    <property type="match status" value="1"/>
</dbReference>
<organism evidence="4 5">
    <name type="scientific">Trema orientale</name>
    <name type="common">Charcoal tree</name>
    <name type="synonym">Celtis orientalis</name>
    <dbReference type="NCBI Taxonomy" id="63057"/>
    <lineage>
        <taxon>Eukaryota</taxon>
        <taxon>Viridiplantae</taxon>
        <taxon>Streptophyta</taxon>
        <taxon>Embryophyta</taxon>
        <taxon>Tracheophyta</taxon>
        <taxon>Spermatophyta</taxon>
        <taxon>Magnoliopsida</taxon>
        <taxon>eudicotyledons</taxon>
        <taxon>Gunneridae</taxon>
        <taxon>Pentapetalae</taxon>
        <taxon>rosids</taxon>
        <taxon>fabids</taxon>
        <taxon>Rosales</taxon>
        <taxon>Cannabaceae</taxon>
        <taxon>Trema</taxon>
    </lineage>
</organism>
<dbReference type="FunCoup" id="A0A2P5C403">
    <property type="interactions" value="238"/>
</dbReference>
<dbReference type="Pfam" id="PF02536">
    <property type="entry name" value="mTERF"/>
    <property type="match status" value="2"/>
</dbReference>
<dbReference type="Gene3D" id="1.25.70.10">
    <property type="entry name" value="Transcription termination factor 3, mitochondrial"/>
    <property type="match status" value="2"/>
</dbReference>
<evidence type="ECO:0000256" key="3">
    <source>
        <dbReference type="ARBA" id="ARBA00022946"/>
    </source>
</evidence>
<dbReference type="Proteomes" id="UP000237000">
    <property type="component" value="Unassembled WGS sequence"/>
</dbReference>
<comment type="similarity">
    <text evidence="1">Belongs to the mTERF family.</text>
</comment>
<accession>A0A2P5C403</accession>
<dbReference type="InParanoid" id="A0A2P5C403"/>
<keyword evidence="2" id="KW-0804">Transcription</keyword>
<evidence type="ECO:0000313" key="5">
    <source>
        <dbReference type="Proteomes" id="UP000237000"/>
    </source>
</evidence>
<dbReference type="PANTHER" id="PTHR13068">
    <property type="entry name" value="CGI-12 PROTEIN-RELATED"/>
    <property type="match status" value="1"/>
</dbReference>
<dbReference type="AlphaFoldDB" id="A0A2P5C403"/>
<keyword evidence="5" id="KW-1185">Reference proteome</keyword>
<name>A0A2P5C403_TREOI</name>
<sequence>MLTRVISLQLMAYNRTRSSLCLFCSLSSPAIATTSNLALVDCLTNTYKLTKIQALSISNRFSSVKSPDKPQLVHKLFLEYGFSETHIRSMILMSPQILFSNVDKTLRPKLEVLEQLGIEGYDLGKFISKNATVLTRSLEKKLIPCIEILKEILGGDESSKDFIQVLKCRWILWSDPQRLLANRTFLESCGIVGPHLALILKREPRIFLMKESELRELVSRVSDMGFLQGSKMFTHGFYIVSSLSEETTKEKLNLVGSFGFSEGECLEMFRRAPVLFRTSKEKLKFGIDFFLNTVEFKKSVLINSPWLLMSSMEKRVIPRYKVLQVLKLRRVFKKEPSFYNVLQCTEAEFLQNFIFRFSDDVDELLVAYMGHGSGSSEEEES</sequence>
<dbReference type="InterPro" id="IPR003690">
    <property type="entry name" value="MTERF"/>
</dbReference>
<keyword evidence="2" id="KW-0805">Transcription regulation</keyword>
<dbReference type="GO" id="GO:0003676">
    <property type="term" value="F:nucleic acid binding"/>
    <property type="evidence" value="ECO:0007669"/>
    <property type="project" value="InterPro"/>
</dbReference>